<evidence type="ECO:0000256" key="1">
    <source>
        <dbReference type="SAM" id="SignalP"/>
    </source>
</evidence>
<dbReference type="EMBL" id="GGFK01013810">
    <property type="protein sequence ID" value="MBW47131.1"/>
    <property type="molecule type" value="Transcribed_RNA"/>
</dbReference>
<feature type="chain" id="PRO_5014908467" evidence="1">
    <location>
        <begin position="18"/>
        <end position="76"/>
    </location>
</feature>
<accession>A0A2M4B234</accession>
<name>A0A2M4B234_9DIPT</name>
<protein>
    <submittedName>
        <fullName evidence="2">Putative secreted protein</fullName>
    </submittedName>
</protein>
<proteinExistence type="predicted"/>
<organism evidence="2">
    <name type="scientific">Anopheles triannulatus</name>
    <dbReference type="NCBI Taxonomy" id="58253"/>
    <lineage>
        <taxon>Eukaryota</taxon>
        <taxon>Metazoa</taxon>
        <taxon>Ecdysozoa</taxon>
        <taxon>Arthropoda</taxon>
        <taxon>Hexapoda</taxon>
        <taxon>Insecta</taxon>
        <taxon>Pterygota</taxon>
        <taxon>Neoptera</taxon>
        <taxon>Endopterygota</taxon>
        <taxon>Diptera</taxon>
        <taxon>Nematocera</taxon>
        <taxon>Culicoidea</taxon>
        <taxon>Culicidae</taxon>
        <taxon>Anophelinae</taxon>
        <taxon>Anopheles</taxon>
    </lineage>
</organism>
<sequence length="76" mass="8673">MPLVVVLAIMAVAPALTRTISSALRMATSPWCHRVVRVPRSTPRLWAMWFWGRRSCGLPRVRTPSGRTWRWSGGRD</sequence>
<reference evidence="2" key="1">
    <citation type="submission" date="2018-01" db="EMBL/GenBank/DDBJ databases">
        <title>An insight into the sialome of Amazonian anophelines.</title>
        <authorList>
            <person name="Ribeiro J.M."/>
            <person name="Scarpassa V."/>
            <person name="Calvo E."/>
        </authorList>
    </citation>
    <scope>NUCLEOTIDE SEQUENCE</scope>
    <source>
        <tissue evidence="2">Salivary glands</tissue>
    </source>
</reference>
<keyword evidence="1" id="KW-0732">Signal</keyword>
<evidence type="ECO:0000313" key="2">
    <source>
        <dbReference type="EMBL" id="MBW47131.1"/>
    </source>
</evidence>
<dbReference type="AlphaFoldDB" id="A0A2M4B234"/>
<feature type="signal peptide" evidence="1">
    <location>
        <begin position="1"/>
        <end position="17"/>
    </location>
</feature>